<comment type="caution">
    <text evidence="4">The sequence shown here is derived from an EMBL/GenBank/DDBJ whole genome shotgun (WGS) entry which is preliminary data.</text>
</comment>
<dbReference type="STRING" id="278856.A0A212ERU0"/>
<dbReference type="Proteomes" id="UP000007151">
    <property type="component" value="Unassembled WGS sequence"/>
</dbReference>
<dbReference type="InterPro" id="IPR036055">
    <property type="entry name" value="LDL_receptor-like_sf"/>
</dbReference>
<dbReference type="SUPFAM" id="SSF57424">
    <property type="entry name" value="LDL receptor-like module"/>
    <property type="match status" value="1"/>
</dbReference>
<dbReference type="KEGG" id="dpl:KGM_202126A"/>
<feature type="disulfide bond" evidence="2">
    <location>
        <begin position="54"/>
        <end position="72"/>
    </location>
</feature>
<feature type="disulfide bond" evidence="2">
    <location>
        <begin position="47"/>
        <end position="59"/>
    </location>
</feature>
<evidence type="ECO:0000256" key="2">
    <source>
        <dbReference type="PROSITE-ProRule" id="PRU00124"/>
    </source>
</evidence>
<gene>
    <name evidence="4" type="ORF">KGM_202126A</name>
</gene>
<keyword evidence="1 2" id="KW-1015">Disulfide bond</keyword>
<proteinExistence type="predicted"/>
<dbReference type="SMART" id="SM00192">
    <property type="entry name" value="LDLa"/>
    <property type="match status" value="1"/>
</dbReference>
<dbReference type="InParanoid" id="A0A212ERU0"/>
<evidence type="ECO:0000313" key="4">
    <source>
        <dbReference type="EMBL" id="OWR44195.1"/>
    </source>
</evidence>
<feature type="chain" id="PRO_5012148797" evidence="3">
    <location>
        <begin position="16"/>
        <end position="83"/>
    </location>
</feature>
<feature type="non-terminal residue" evidence="4">
    <location>
        <position position="83"/>
    </location>
</feature>
<dbReference type="PROSITE" id="PS50068">
    <property type="entry name" value="LDLRA_2"/>
    <property type="match status" value="1"/>
</dbReference>
<evidence type="ECO:0000256" key="1">
    <source>
        <dbReference type="ARBA" id="ARBA00023157"/>
    </source>
</evidence>
<keyword evidence="4" id="KW-0675">Receptor</keyword>
<dbReference type="EMBL" id="AGBW02012941">
    <property type="protein sequence ID" value="OWR44195.1"/>
    <property type="molecule type" value="Genomic_DNA"/>
</dbReference>
<evidence type="ECO:0000313" key="5">
    <source>
        <dbReference type="Proteomes" id="UP000007151"/>
    </source>
</evidence>
<evidence type="ECO:0000256" key="3">
    <source>
        <dbReference type="SAM" id="SignalP"/>
    </source>
</evidence>
<dbReference type="Gene3D" id="4.10.400.10">
    <property type="entry name" value="Low-density Lipoprotein Receptor"/>
    <property type="match status" value="1"/>
</dbReference>
<dbReference type="InterPro" id="IPR023415">
    <property type="entry name" value="LDLR_class-A_CS"/>
</dbReference>
<protein>
    <submittedName>
        <fullName evidence="4">Low density lipoprotein receptor-related protein</fullName>
    </submittedName>
</protein>
<sequence length="83" mass="9427">MFIAVILTLIRSTDCDIVDGRNVYQKDGTFLQEPESLPVLHLNDTKCRISEYQCFNKRCIPINRFCDGGNDCGDASDEPRHCT</sequence>
<dbReference type="PROSITE" id="PS01209">
    <property type="entry name" value="LDLRA_1"/>
    <property type="match status" value="1"/>
</dbReference>
<keyword evidence="3" id="KW-0732">Signal</keyword>
<dbReference type="AlphaFoldDB" id="A0A212ERU0"/>
<organism evidence="4 5">
    <name type="scientific">Danaus plexippus plexippus</name>
    <dbReference type="NCBI Taxonomy" id="278856"/>
    <lineage>
        <taxon>Eukaryota</taxon>
        <taxon>Metazoa</taxon>
        <taxon>Ecdysozoa</taxon>
        <taxon>Arthropoda</taxon>
        <taxon>Hexapoda</taxon>
        <taxon>Insecta</taxon>
        <taxon>Pterygota</taxon>
        <taxon>Neoptera</taxon>
        <taxon>Endopterygota</taxon>
        <taxon>Lepidoptera</taxon>
        <taxon>Glossata</taxon>
        <taxon>Ditrysia</taxon>
        <taxon>Papilionoidea</taxon>
        <taxon>Nymphalidae</taxon>
        <taxon>Danainae</taxon>
        <taxon>Danaini</taxon>
        <taxon>Danaina</taxon>
        <taxon>Danaus</taxon>
        <taxon>Danaus</taxon>
    </lineage>
</organism>
<keyword evidence="4" id="KW-0449">Lipoprotein</keyword>
<accession>A0A212ERU0</accession>
<dbReference type="InterPro" id="IPR002172">
    <property type="entry name" value="LDrepeatLR_classA_rpt"/>
</dbReference>
<dbReference type="Pfam" id="PF00057">
    <property type="entry name" value="Ldl_recept_a"/>
    <property type="match status" value="1"/>
</dbReference>
<dbReference type="CDD" id="cd00112">
    <property type="entry name" value="LDLa"/>
    <property type="match status" value="1"/>
</dbReference>
<comment type="caution">
    <text evidence="2">Lacks conserved residue(s) required for the propagation of feature annotation.</text>
</comment>
<name>A0A212ERU0_DANPL</name>
<keyword evidence="5" id="KW-1185">Reference proteome</keyword>
<reference evidence="4 5" key="1">
    <citation type="journal article" date="2011" name="Cell">
        <title>The monarch butterfly genome yields insights into long-distance migration.</title>
        <authorList>
            <person name="Zhan S."/>
            <person name="Merlin C."/>
            <person name="Boore J.L."/>
            <person name="Reppert S.M."/>
        </authorList>
    </citation>
    <scope>NUCLEOTIDE SEQUENCE [LARGE SCALE GENOMIC DNA]</scope>
    <source>
        <strain evidence="4">F-2</strain>
    </source>
</reference>
<feature type="signal peptide" evidence="3">
    <location>
        <begin position="1"/>
        <end position="15"/>
    </location>
</feature>